<dbReference type="EMBL" id="LAZR01004580">
    <property type="protein sequence ID" value="KKN07343.1"/>
    <property type="molecule type" value="Genomic_DNA"/>
</dbReference>
<evidence type="ECO:0000313" key="1">
    <source>
        <dbReference type="EMBL" id="KKN07343.1"/>
    </source>
</evidence>
<name>A0A0F9QPZ4_9ZZZZ</name>
<protein>
    <submittedName>
        <fullName evidence="1">Uncharacterized protein</fullName>
    </submittedName>
</protein>
<accession>A0A0F9QPZ4</accession>
<gene>
    <name evidence="1" type="ORF">LCGC14_1068080</name>
</gene>
<comment type="caution">
    <text evidence="1">The sequence shown here is derived from an EMBL/GenBank/DDBJ whole genome shotgun (WGS) entry which is preliminary data.</text>
</comment>
<sequence>MQRFRAELHCSFIPLRNLLGLIMGQVLVSIDLPHFITDRDERDSSIDVVVEHLLKGDTVSDAYDEIRYNRRDVFDALDLINPAVVYSLICLPALGEDVSSMKPQIMIAAKKVAAEIVDSYLERAEEENQPDYSEYFNAGLLERRAS</sequence>
<proteinExistence type="predicted"/>
<organism evidence="1">
    <name type="scientific">marine sediment metagenome</name>
    <dbReference type="NCBI Taxonomy" id="412755"/>
    <lineage>
        <taxon>unclassified sequences</taxon>
        <taxon>metagenomes</taxon>
        <taxon>ecological metagenomes</taxon>
    </lineage>
</organism>
<reference evidence="1" key="1">
    <citation type="journal article" date="2015" name="Nature">
        <title>Complex archaea that bridge the gap between prokaryotes and eukaryotes.</title>
        <authorList>
            <person name="Spang A."/>
            <person name="Saw J.H."/>
            <person name="Jorgensen S.L."/>
            <person name="Zaremba-Niedzwiedzka K."/>
            <person name="Martijn J."/>
            <person name="Lind A.E."/>
            <person name="van Eijk R."/>
            <person name="Schleper C."/>
            <person name="Guy L."/>
            <person name="Ettema T.J."/>
        </authorList>
    </citation>
    <scope>NUCLEOTIDE SEQUENCE</scope>
</reference>
<dbReference type="AlphaFoldDB" id="A0A0F9QPZ4"/>